<dbReference type="Proteomes" id="UP001151760">
    <property type="component" value="Unassembled WGS sequence"/>
</dbReference>
<accession>A0ABQ5A4A5</accession>
<protein>
    <recommendedName>
        <fullName evidence="4">Xylulose kinase-1</fullName>
    </recommendedName>
</protein>
<dbReference type="EMBL" id="BQNB010011964">
    <property type="protein sequence ID" value="GJS97469.1"/>
    <property type="molecule type" value="Genomic_DNA"/>
</dbReference>
<feature type="compositionally biased region" description="Acidic residues" evidence="1">
    <location>
        <begin position="207"/>
        <end position="216"/>
    </location>
</feature>
<name>A0ABQ5A4A5_9ASTR</name>
<feature type="compositionally biased region" description="Basic residues" evidence="1">
    <location>
        <begin position="191"/>
        <end position="202"/>
    </location>
</feature>
<proteinExistence type="predicted"/>
<evidence type="ECO:0008006" key="4">
    <source>
        <dbReference type="Google" id="ProtNLM"/>
    </source>
</evidence>
<reference evidence="2" key="2">
    <citation type="submission" date="2022-01" db="EMBL/GenBank/DDBJ databases">
        <authorList>
            <person name="Yamashiro T."/>
            <person name="Shiraishi A."/>
            <person name="Satake H."/>
            <person name="Nakayama K."/>
        </authorList>
    </citation>
    <scope>NUCLEOTIDE SEQUENCE</scope>
</reference>
<keyword evidence="3" id="KW-1185">Reference proteome</keyword>
<evidence type="ECO:0000256" key="1">
    <source>
        <dbReference type="SAM" id="MobiDB-lite"/>
    </source>
</evidence>
<feature type="region of interest" description="Disordered" evidence="1">
    <location>
        <begin position="426"/>
        <end position="454"/>
    </location>
</feature>
<feature type="region of interest" description="Disordered" evidence="1">
    <location>
        <begin position="284"/>
        <end position="303"/>
    </location>
</feature>
<feature type="compositionally biased region" description="Polar residues" evidence="1">
    <location>
        <begin position="175"/>
        <end position="187"/>
    </location>
</feature>
<feature type="compositionally biased region" description="Polar residues" evidence="1">
    <location>
        <begin position="440"/>
        <end position="450"/>
    </location>
</feature>
<feature type="region of interest" description="Disordered" evidence="1">
    <location>
        <begin position="162"/>
        <end position="232"/>
    </location>
</feature>
<reference evidence="2" key="1">
    <citation type="journal article" date="2022" name="Int. J. Mol. Sci.">
        <title>Draft Genome of Tanacetum Coccineum: Genomic Comparison of Closely Related Tanacetum-Family Plants.</title>
        <authorList>
            <person name="Yamashiro T."/>
            <person name="Shiraishi A."/>
            <person name="Nakayama K."/>
            <person name="Satake H."/>
        </authorList>
    </citation>
    <scope>NUCLEOTIDE SEQUENCE</scope>
</reference>
<comment type="caution">
    <text evidence="2">The sequence shown here is derived from an EMBL/GenBank/DDBJ whole genome shotgun (WGS) entry which is preliminary data.</text>
</comment>
<feature type="compositionally biased region" description="Basic and acidic residues" evidence="1">
    <location>
        <begin position="162"/>
        <end position="174"/>
    </location>
</feature>
<sequence length="562" mass="62758">MCCVKHLHKSKEVRTSRYLSLVAPLRKVNDEAVHKELGDIIERAITTASSFEAEQDIDAQTRFETTSKQSNDPPLSKVNTFGSGEDKSVRFAEIIDFLKASFVNYALIVNPIIYTSCMQQFWAAQVKTVNGVRQLRTLIDKKKIIITESSIRSDLHLDDAEASKEVGKDSDHQTDSTQIPIIDQPSTSSQPKKKQKSRRKQRKEAEVANDETEQEDSVPTPSNDPLPSPEDCMQLNGLMVLDLEKAKSDQAVEIASLKKRVNKLEKRIMFRTTGLQRLKQLGTARRVKSSNASLGAQKDASKQGRSIKDIDIDAKVTLVNETQEWQNEDMMFYTGVLDDDEVFVDVTTGEKDEQSTKLDNSITGEEVTTASIEDSAAPTIQVSTGDIGGVTAAKIEELTLAQALLEIKSAKPKVVITTATTTTTTRPKARGVVVQEPSEFRTSSEAQPSMSKDKGKAIMIEPEVPLKRKDQVAIDEDLAREIQAMLDAEIIEEEKLARQKKEEANIALIESWDNIQAMMEADFELAQKLQTKEQGEITIEERSKLFVELMNKRKKHFAMLIA</sequence>
<organism evidence="2 3">
    <name type="scientific">Tanacetum coccineum</name>
    <dbReference type="NCBI Taxonomy" id="301880"/>
    <lineage>
        <taxon>Eukaryota</taxon>
        <taxon>Viridiplantae</taxon>
        <taxon>Streptophyta</taxon>
        <taxon>Embryophyta</taxon>
        <taxon>Tracheophyta</taxon>
        <taxon>Spermatophyta</taxon>
        <taxon>Magnoliopsida</taxon>
        <taxon>eudicotyledons</taxon>
        <taxon>Gunneridae</taxon>
        <taxon>Pentapetalae</taxon>
        <taxon>asterids</taxon>
        <taxon>campanulids</taxon>
        <taxon>Asterales</taxon>
        <taxon>Asteraceae</taxon>
        <taxon>Asteroideae</taxon>
        <taxon>Anthemideae</taxon>
        <taxon>Anthemidinae</taxon>
        <taxon>Tanacetum</taxon>
    </lineage>
</organism>
<evidence type="ECO:0000313" key="3">
    <source>
        <dbReference type="Proteomes" id="UP001151760"/>
    </source>
</evidence>
<evidence type="ECO:0000313" key="2">
    <source>
        <dbReference type="EMBL" id="GJS97469.1"/>
    </source>
</evidence>
<gene>
    <name evidence="2" type="ORF">Tco_0804437</name>
</gene>